<evidence type="ECO:0000313" key="2">
    <source>
        <dbReference type="EMBL" id="CAL1607768.1"/>
    </source>
</evidence>
<sequence>MNNVIKRIDEVAASCDAIGFRQAEAESRTSALEDDMAPLQARVNELIKSNSELASQVLDLQARSRRDNLCVSDISIDRAHRTFGPAADDRPRPVIIKFHRSRDVTTVLSAAKRAGDLQYEDRPLRIVPDIPPRCNSSGEASPTSAWSSSREKSRNKPKRGGEGAAQKREKREEARRDTETKAKRDTSADRERQQRRGATRERRERRDDRSGDEREEKTQRERSRRKRQCERTPREKRRRADKNREADDSATDNEPRAEYRKTEKEPQSR</sequence>
<feature type="compositionally biased region" description="Basic residues" evidence="1">
    <location>
        <begin position="222"/>
        <end position="241"/>
    </location>
</feature>
<dbReference type="EMBL" id="OZ035828">
    <property type="protein sequence ID" value="CAL1607768.1"/>
    <property type="molecule type" value="Genomic_DNA"/>
</dbReference>
<evidence type="ECO:0000256" key="1">
    <source>
        <dbReference type="SAM" id="MobiDB-lite"/>
    </source>
</evidence>
<feature type="compositionally biased region" description="Basic and acidic residues" evidence="1">
    <location>
        <begin position="149"/>
        <end position="221"/>
    </location>
</feature>
<dbReference type="AlphaFoldDB" id="A0AAV2M350"/>
<feature type="region of interest" description="Disordered" evidence="1">
    <location>
        <begin position="124"/>
        <end position="269"/>
    </location>
</feature>
<protein>
    <submittedName>
        <fullName evidence="2">Uncharacterized protein</fullName>
    </submittedName>
</protein>
<evidence type="ECO:0000313" key="3">
    <source>
        <dbReference type="Proteomes" id="UP001497482"/>
    </source>
</evidence>
<dbReference type="Proteomes" id="UP001497482">
    <property type="component" value="Chromosome 6"/>
</dbReference>
<dbReference type="Gene3D" id="3.30.70.1820">
    <property type="entry name" value="L1 transposable element, RRM domain"/>
    <property type="match status" value="1"/>
</dbReference>
<name>A0AAV2M350_KNICA</name>
<feature type="compositionally biased region" description="Basic and acidic residues" evidence="1">
    <location>
        <begin position="242"/>
        <end position="269"/>
    </location>
</feature>
<keyword evidence="3" id="KW-1185">Reference proteome</keyword>
<reference evidence="2 3" key="1">
    <citation type="submission" date="2024-04" db="EMBL/GenBank/DDBJ databases">
        <authorList>
            <person name="Waldvogel A.-M."/>
            <person name="Schoenle A."/>
        </authorList>
    </citation>
    <scope>NUCLEOTIDE SEQUENCE [LARGE SCALE GENOMIC DNA]</scope>
</reference>
<proteinExistence type="predicted"/>
<organism evidence="2 3">
    <name type="scientific">Knipowitschia caucasica</name>
    <name type="common">Caucasian dwarf goby</name>
    <name type="synonym">Pomatoschistus caucasicus</name>
    <dbReference type="NCBI Taxonomy" id="637954"/>
    <lineage>
        <taxon>Eukaryota</taxon>
        <taxon>Metazoa</taxon>
        <taxon>Chordata</taxon>
        <taxon>Craniata</taxon>
        <taxon>Vertebrata</taxon>
        <taxon>Euteleostomi</taxon>
        <taxon>Actinopterygii</taxon>
        <taxon>Neopterygii</taxon>
        <taxon>Teleostei</taxon>
        <taxon>Neoteleostei</taxon>
        <taxon>Acanthomorphata</taxon>
        <taxon>Gobiaria</taxon>
        <taxon>Gobiiformes</taxon>
        <taxon>Gobioidei</taxon>
        <taxon>Gobiidae</taxon>
        <taxon>Gobiinae</taxon>
        <taxon>Knipowitschia</taxon>
    </lineage>
</organism>
<feature type="compositionally biased region" description="Polar residues" evidence="1">
    <location>
        <begin position="134"/>
        <end position="148"/>
    </location>
</feature>
<accession>A0AAV2M350</accession>
<gene>
    <name evidence="2" type="ORF">KC01_LOCUS34795</name>
</gene>